<evidence type="ECO:0000256" key="2">
    <source>
        <dbReference type="SAM" id="SignalP"/>
    </source>
</evidence>
<name>A0ABP9EYJ1_9GAMM</name>
<dbReference type="EMBL" id="BAABJZ010000079">
    <property type="protein sequence ID" value="GAA4889389.1"/>
    <property type="molecule type" value="Genomic_DNA"/>
</dbReference>
<protein>
    <submittedName>
        <fullName evidence="4">Outer membrane beta-barrel protein</fullName>
    </submittedName>
</protein>
<sequence>MKRFLCTTLLALSVSAPALAERTYFIAPMAGYNAGGELDVTERQPEEDRQDLGTLKPLDDASYGLMLGIETHDPGNVYLMMNRQSTQFKEGDFGASTGVNLDVDYYHLGGSLFFPRGKFEPYVTASVGVTRLVPDADFSAETRFSLGGGIGARYLLWRNLAVYADIRGYATMMDNSSALVCNGSETDGCHLRVEGKAMLQSQANAGLMIRF</sequence>
<dbReference type="Gene3D" id="2.40.160.20">
    <property type="match status" value="1"/>
</dbReference>
<keyword evidence="5" id="KW-1185">Reference proteome</keyword>
<gene>
    <name evidence="4" type="ORF">GCM10023333_23360</name>
</gene>
<comment type="caution">
    <text evidence="4">The sequence shown here is derived from an EMBL/GenBank/DDBJ whole genome shotgun (WGS) entry which is preliminary data.</text>
</comment>
<evidence type="ECO:0000313" key="5">
    <source>
        <dbReference type="Proteomes" id="UP001499988"/>
    </source>
</evidence>
<keyword evidence="1 2" id="KW-0732">Signal</keyword>
<proteinExistence type="predicted"/>
<dbReference type="Proteomes" id="UP001499988">
    <property type="component" value="Unassembled WGS sequence"/>
</dbReference>
<reference evidence="5" key="1">
    <citation type="journal article" date="2019" name="Int. J. Syst. Evol. Microbiol.">
        <title>The Global Catalogue of Microorganisms (GCM) 10K type strain sequencing project: providing services to taxonomists for standard genome sequencing and annotation.</title>
        <authorList>
            <consortium name="The Broad Institute Genomics Platform"/>
            <consortium name="The Broad Institute Genome Sequencing Center for Infectious Disease"/>
            <person name="Wu L."/>
            <person name="Ma J."/>
        </authorList>
    </citation>
    <scope>NUCLEOTIDE SEQUENCE [LARGE SCALE GENOMIC DNA]</scope>
    <source>
        <strain evidence="5">JCM 18401</strain>
    </source>
</reference>
<evidence type="ECO:0000259" key="3">
    <source>
        <dbReference type="Pfam" id="PF13505"/>
    </source>
</evidence>
<evidence type="ECO:0000256" key="1">
    <source>
        <dbReference type="ARBA" id="ARBA00022729"/>
    </source>
</evidence>
<accession>A0ABP9EYJ1</accession>
<organism evidence="4 5">
    <name type="scientific">Ferrimonas pelagia</name>
    <dbReference type="NCBI Taxonomy" id="1177826"/>
    <lineage>
        <taxon>Bacteria</taxon>
        <taxon>Pseudomonadati</taxon>
        <taxon>Pseudomonadota</taxon>
        <taxon>Gammaproteobacteria</taxon>
        <taxon>Alteromonadales</taxon>
        <taxon>Ferrimonadaceae</taxon>
        <taxon>Ferrimonas</taxon>
    </lineage>
</organism>
<feature type="signal peptide" evidence="2">
    <location>
        <begin position="1"/>
        <end position="20"/>
    </location>
</feature>
<feature type="chain" id="PRO_5047398630" evidence="2">
    <location>
        <begin position="21"/>
        <end position="211"/>
    </location>
</feature>
<dbReference type="InterPro" id="IPR027385">
    <property type="entry name" value="Beta-barrel_OMP"/>
</dbReference>
<dbReference type="InterPro" id="IPR011250">
    <property type="entry name" value="OMP/PagP_B-barrel"/>
</dbReference>
<dbReference type="Pfam" id="PF13505">
    <property type="entry name" value="OMP_b-brl"/>
    <property type="match status" value="1"/>
</dbReference>
<feature type="domain" description="Outer membrane protein beta-barrel" evidence="3">
    <location>
        <begin position="7"/>
        <end position="171"/>
    </location>
</feature>
<dbReference type="RefSeq" id="WP_345335574.1">
    <property type="nucleotide sequence ID" value="NZ_BAABJZ010000079.1"/>
</dbReference>
<evidence type="ECO:0000313" key="4">
    <source>
        <dbReference type="EMBL" id="GAA4889389.1"/>
    </source>
</evidence>
<dbReference type="SUPFAM" id="SSF56925">
    <property type="entry name" value="OMPA-like"/>
    <property type="match status" value="1"/>
</dbReference>